<gene>
    <name evidence="2" type="ORF">PSTT_09509</name>
</gene>
<evidence type="ECO:0000256" key="1">
    <source>
        <dbReference type="SAM" id="MobiDB-lite"/>
    </source>
</evidence>
<evidence type="ECO:0000313" key="2">
    <source>
        <dbReference type="EMBL" id="POW05780.1"/>
    </source>
</evidence>
<feature type="compositionally biased region" description="Low complexity" evidence="1">
    <location>
        <begin position="89"/>
        <end position="124"/>
    </location>
</feature>
<dbReference type="AlphaFoldDB" id="A0A2S4V8K5"/>
<proteinExistence type="predicted"/>
<dbReference type="VEuPathDB" id="FungiDB:PSTT_09509"/>
<dbReference type="Proteomes" id="UP000239156">
    <property type="component" value="Unassembled WGS sequence"/>
</dbReference>
<protein>
    <submittedName>
        <fullName evidence="2">Uncharacterized protein</fullName>
    </submittedName>
</protein>
<dbReference type="EMBL" id="PKSL01000094">
    <property type="protein sequence ID" value="POW05780.1"/>
    <property type="molecule type" value="Genomic_DNA"/>
</dbReference>
<feature type="region of interest" description="Disordered" evidence="1">
    <location>
        <begin position="89"/>
        <end position="134"/>
    </location>
</feature>
<reference evidence="2" key="1">
    <citation type="submission" date="2017-12" db="EMBL/GenBank/DDBJ databases">
        <title>Gene loss provides genomic basis for host adaptation in cereal stripe rust fungi.</title>
        <authorList>
            <person name="Xia C."/>
        </authorList>
    </citation>
    <scope>NUCLEOTIDE SEQUENCE [LARGE SCALE GENOMIC DNA]</scope>
    <source>
        <strain evidence="2">93-210</strain>
    </source>
</reference>
<sequence>MSSNQFTSEKSCPSLTVVTSSSMCSHPRTSDQPVKSTESLLQRRKLPLGAVVSPLSPFFNERAKVCALERAKAREVCFSGLNMSIGDTQYRTRSTSQSSKLSETGSSTSSLLSSPSPSTESTHSIASPIGTMANETLPSTLPRISYEDWSKFGINLFTPKLLNPHSKMYYHYPSLEKKKTNLNHITGNRPRSKSSTVTGYSPPPLEDHLNSNSPMNPHSATPAIQNRPHPRSPLTRFTSLRQPLERNYTR</sequence>
<accession>A0A2S4V8K5</accession>
<feature type="region of interest" description="Disordered" evidence="1">
    <location>
        <begin position="183"/>
        <end position="250"/>
    </location>
</feature>
<feature type="compositionally biased region" description="Polar residues" evidence="1">
    <location>
        <begin position="210"/>
        <end position="224"/>
    </location>
</feature>
<feature type="region of interest" description="Disordered" evidence="1">
    <location>
        <begin position="20"/>
        <end position="40"/>
    </location>
</feature>
<organism evidence="2 3">
    <name type="scientific">Puccinia striiformis</name>
    <dbReference type="NCBI Taxonomy" id="27350"/>
    <lineage>
        <taxon>Eukaryota</taxon>
        <taxon>Fungi</taxon>
        <taxon>Dikarya</taxon>
        <taxon>Basidiomycota</taxon>
        <taxon>Pucciniomycotina</taxon>
        <taxon>Pucciniomycetes</taxon>
        <taxon>Pucciniales</taxon>
        <taxon>Pucciniaceae</taxon>
        <taxon>Puccinia</taxon>
    </lineage>
</organism>
<comment type="caution">
    <text evidence="2">The sequence shown here is derived from an EMBL/GenBank/DDBJ whole genome shotgun (WGS) entry which is preliminary data.</text>
</comment>
<name>A0A2S4V8K5_9BASI</name>
<feature type="compositionally biased region" description="Polar residues" evidence="1">
    <location>
        <begin position="30"/>
        <end position="40"/>
    </location>
</feature>
<dbReference type="VEuPathDB" id="FungiDB:PSHT_09887"/>
<evidence type="ECO:0000313" key="3">
    <source>
        <dbReference type="Proteomes" id="UP000239156"/>
    </source>
</evidence>
<keyword evidence="3" id="KW-1185">Reference proteome</keyword>